<name>A0ABT4XDE5_9PSED</name>
<gene>
    <name evidence="2" type="ORF">PH586_07490</name>
</gene>
<dbReference type="InterPro" id="IPR013589">
    <property type="entry name" value="Bac_transglu_N"/>
</dbReference>
<dbReference type="Proteomes" id="UP001212042">
    <property type="component" value="Unassembled WGS sequence"/>
</dbReference>
<dbReference type="Pfam" id="PF08379">
    <property type="entry name" value="Bact_transglu_N"/>
    <property type="match status" value="1"/>
</dbReference>
<dbReference type="SMART" id="SM00460">
    <property type="entry name" value="TGc"/>
    <property type="match status" value="1"/>
</dbReference>
<dbReference type="PANTHER" id="PTHR33490:SF7">
    <property type="entry name" value="BLR2979 PROTEIN"/>
    <property type="match status" value="1"/>
</dbReference>
<sequence length="318" mass="35404">MSNLPLANSAPVRYRVIHETHYVYQFPVTLSQQYLHLTPRSFEYQQTESQAIRIDPQQEHFLDARDYFGNHTRNITITESHKELLVHAESTVLLSPRPGLGQIKGSMPWEALVQMLQQIRSPATLEAVRYLYDSPHIQCGSELAGYARDSYSPGRPHLDAALDLTQRIFDDFEFDETATEISTPLAEVLKGRRGVCQDFAQLMIGCLRSLGLSARYVSGYILTHPPAGQPRMIGADASHAWVSVFCPQLGWVDFDPTNRCLVQSEHITLGWGRDFSDVTPLRGVVLGGGEQELQVRVTVIPCAEELAGTTSLAHSSAG</sequence>
<feature type="domain" description="Transglutaminase-like" evidence="1">
    <location>
        <begin position="188"/>
        <end position="258"/>
    </location>
</feature>
<accession>A0ABT4XDE5</accession>
<proteinExistence type="predicted"/>
<organism evidence="2 3">
    <name type="scientific">Pseudomonas aestuarii</name>
    <dbReference type="NCBI Taxonomy" id="3018340"/>
    <lineage>
        <taxon>Bacteria</taxon>
        <taxon>Pseudomonadati</taxon>
        <taxon>Pseudomonadota</taxon>
        <taxon>Gammaproteobacteria</taxon>
        <taxon>Pseudomonadales</taxon>
        <taxon>Pseudomonadaceae</taxon>
        <taxon>Pseudomonas</taxon>
    </lineage>
</organism>
<reference evidence="2 3" key="1">
    <citation type="submission" date="2023-01" db="EMBL/GenBank/DDBJ databases">
        <title>Pseudomonas SA3-5T sp. nov., isolated from tidal flat sediment.</title>
        <authorList>
            <person name="Kim H.S."/>
            <person name="Kim J.-S."/>
            <person name="Suh M.K."/>
            <person name="Eom M.K."/>
            <person name="Lee J.-S."/>
        </authorList>
    </citation>
    <scope>NUCLEOTIDE SEQUENCE [LARGE SCALE GENOMIC DNA]</scope>
    <source>
        <strain evidence="2 3">SA3-5</strain>
    </source>
</reference>
<dbReference type="InterPro" id="IPR038765">
    <property type="entry name" value="Papain-like_cys_pep_sf"/>
</dbReference>
<dbReference type="RefSeq" id="WP_271347138.1">
    <property type="nucleotide sequence ID" value="NZ_JAQJZJ010000003.1"/>
</dbReference>
<comment type="caution">
    <text evidence="2">The sequence shown here is derived from an EMBL/GenBank/DDBJ whole genome shotgun (WGS) entry which is preliminary data.</text>
</comment>
<dbReference type="Gene3D" id="3.10.620.30">
    <property type="match status" value="1"/>
</dbReference>
<dbReference type="EMBL" id="JAQJZJ010000003">
    <property type="protein sequence ID" value="MDA7086222.1"/>
    <property type="molecule type" value="Genomic_DNA"/>
</dbReference>
<protein>
    <submittedName>
        <fullName evidence="2">Transglutaminase family protein</fullName>
    </submittedName>
</protein>
<evidence type="ECO:0000259" key="1">
    <source>
        <dbReference type="SMART" id="SM00460"/>
    </source>
</evidence>
<keyword evidence="3" id="KW-1185">Reference proteome</keyword>
<dbReference type="Pfam" id="PF01841">
    <property type="entry name" value="Transglut_core"/>
    <property type="match status" value="1"/>
</dbReference>
<dbReference type="PANTHER" id="PTHR33490">
    <property type="entry name" value="BLR5614 PROTEIN-RELATED"/>
    <property type="match status" value="1"/>
</dbReference>
<dbReference type="InterPro" id="IPR002931">
    <property type="entry name" value="Transglutaminase-like"/>
</dbReference>
<dbReference type="SUPFAM" id="SSF54001">
    <property type="entry name" value="Cysteine proteinases"/>
    <property type="match status" value="1"/>
</dbReference>
<evidence type="ECO:0000313" key="3">
    <source>
        <dbReference type="Proteomes" id="UP001212042"/>
    </source>
</evidence>
<evidence type="ECO:0000313" key="2">
    <source>
        <dbReference type="EMBL" id="MDA7086222.1"/>
    </source>
</evidence>